<feature type="signal peptide" evidence="1">
    <location>
        <begin position="1"/>
        <end position="24"/>
    </location>
</feature>
<sequence length="217" mass="22941">MNDRCRLADAAALINLMLICQGGAQCRALYVEVQKMRSYLLQGPQQPCKVAAFDHHLDGRLLVLQQAIALIVCHASNEENAKTAKTASRFTAAMETISAVAASFGGTKAAVMAAFAAMAIAATINVKLMTASATDSPILLNLLRFSRAFSSSSSSLFHSNNPSSSNPCHLRISSRRSPALMSRNGLPSASSGASIVMVFLSSSPSPSPSTRCFTSER</sequence>
<name>A0A6V7PQZ4_ANACO</name>
<feature type="chain" id="PRO_5028285875" description="VAN3-binding protein-like auxin canalisation domain-containing protein" evidence="1">
    <location>
        <begin position="25"/>
        <end position="217"/>
    </location>
</feature>
<evidence type="ECO:0000313" key="2">
    <source>
        <dbReference type="EMBL" id="CAD1833270.1"/>
    </source>
</evidence>
<dbReference type="EMBL" id="LR862151">
    <property type="protein sequence ID" value="CAD1833270.1"/>
    <property type="molecule type" value="Genomic_DNA"/>
</dbReference>
<dbReference type="AlphaFoldDB" id="A0A6V7PQZ4"/>
<organism evidence="2">
    <name type="scientific">Ananas comosus var. bracteatus</name>
    <name type="common">red pineapple</name>
    <dbReference type="NCBI Taxonomy" id="296719"/>
    <lineage>
        <taxon>Eukaryota</taxon>
        <taxon>Viridiplantae</taxon>
        <taxon>Streptophyta</taxon>
        <taxon>Embryophyta</taxon>
        <taxon>Tracheophyta</taxon>
        <taxon>Spermatophyta</taxon>
        <taxon>Magnoliopsida</taxon>
        <taxon>Liliopsida</taxon>
        <taxon>Poales</taxon>
        <taxon>Bromeliaceae</taxon>
        <taxon>Bromelioideae</taxon>
        <taxon>Ananas</taxon>
    </lineage>
</organism>
<gene>
    <name evidence="2" type="ORF">CB5_LOCUS16481</name>
</gene>
<reference evidence="2" key="1">
    <citation type="submission" date="2020-07" db="EMBL/GenBank/DDBJ databases">
        <authorList>
            <person name="Lin J."/>
        </authorList>
    </citation>
    <scope>NUCLEOTIDE SEQUENCE</scope>
</reference>
<evidence type="ECO:0008006" key="3">
    <source>
        <dbReference type="Google" id="ProtNLM"/>
    </source>
</evidence>
<protein>
    <recommendedName>
        <fullName evidence="3">VAN3-binding protein-like auxin canalisation domain-containing protein</fullName>
    </recommendedName>
</protein>
<accession>A0A6V7PQZ4</accession>
<evidence type="ECO:0000256" key="1">
    <source>
        <dbReference type="SAM" id="SignalP"/>
    </source>
</evidence>
<keyword evidence="1" id="KW-0732">Signal</keyword>
<proteinExistence type="predicted"/>